<protein>
    <submittedName>
        <fullName evidence="1">Uncharacterized protein</fullName>
    </submittedName>
</protein>
<proteinExistence type="predicted"/>
<organism evidence="1 2">
    <name type="scientific">Myroides odoratus</name>
    <name type="common">Flavobacterium odoratum</name>
    <dbReference type="NCBI Taxonomy" id="256"/>
    <lineage>
        <taxon>Bacteria</taxon>
        <taxon>Pseudomonadati</taxon>
        <taxon>Bacteroidota</taxon>
        <taxon>Flavobacteriia</taxon>
        <taxon>Flavobacteriales</taxon>
        <taxon>Flavobacteriaceae</taxon>
        <taxon>Myroides</taxon>
    </lineage>
</organism>
<dbReference type="EMBL" id="CP068108">
    <property type="protein sequence ID" value="QQT98945.1"/>
    <property type="molecule type" value="Genomic_DNA"/>
</dbReference>
<accession>A0A9Q6Z3W2</accession>
<sequence length="94" mass="11030">MVYRIITNPIKIMAMFNLFKKKPITCDHPEIETKTKEVIQVIQGLINSDRDVNETRYITYEITKCVKCDKTLNTKIIDKKVKLTPLHQIILLIK</sequence>
<evidence type="ECO:0000313" key="2">
    <source>
        <dbReference type="Proteomes" id="UP000596202"/>
    </source>
</evidence>
<dbReference type="Proteomes" id="UP000596202">
    <property type="component" value="Chromosome"/>
</dbReference>
<dbReference type="AlphaFoldDB" id="A0A9Q6Z3W2"/>
<reference evidence="1 2" key="1">
    <citation type="submission" date="2021-01" db="EMBL/GenBank/DDBJ databases">
        <title>FDA dAtabase for Regulatory Grade micrObial Sequences (FDA-ARGOS): Supporting development and validation of Infectious Disease Dx tests.</title>
        <authorList>
            <person name="Sproer C."/>
            <person name="Gronow S."/>
            <person name="Severitt S."/>
            <person name="Schroder I."/>
            <person name="Tallon L."/>
            <person name="Sadzewicz L."/>
            <person name="Zhao X."/>
            <person name="Boylan J."/>
            <person name="Ott S."/>
            <person name="Bowen H."/>
            <person name="Vavikolanu K."/>
            <person name="Mehta A."/>
            <person name="Aluvathingal J."/>
            <person name="Nadendla S."/>
            <person name="Lowell S."/>
            <person name="Myers T."/>
            <person name="Yan Y."/>
            <person name="Sichtig H."/>
        </authorList>
    </citation>
    <scope>NUCLEOTIDE SEQUENCE [LARGE SCALE GENOMIC DNA]</scope>
    <source>
        <strain evidence="1 2">FDAARGOS_1131</strain>
    </source>
</reference>
<evidence type="ECO:0000313" key="1">
    <source>
        <dbReference type="EMBL" id="QQT98945.1"/>
    </source>
</evidence>
<name>A0A9Q6Z3W2_MYROD</name>
<gene>
    <name evidence="1" type="ORF">I6I88_12055</name>
</gene>